<accession>A0A1J9PJU8</accession>
<dbReference type="InterPro" id="IPR027417">
    <property type="entry name" value="P-loop_NTPase"/>
</dbReference>
<dbReference type="Proteomes" id="UP000242791">
    <property type="component" value="Unassembled WGS sequence"/>
</dbReference>
<sequence>DKGKSGVSFWDTELRPLFRLITHPGVVDSAVLEQEVPAIFYFLLGVVRQPYDEALGRPPRKQTDNFSKLATRFSELLNQASKPEEEFSHSQASKHLDYARQPLEIGDEIPIFQNSTLPVIRESFVRLRFFPPTRKSCRCGGNTCQRPTLSQWHIQGIRGLLDREFRLLKEDTVAQLRDAIRETFELIKNPGDESAGLELVVRCEQPSAAQNMSLIDQTGSVLFCVVSYSTKRSKDDRPAYQNYKPNEAPGDVAEAAESLTLSDDGVSSTVSCYLPTQDDLKRAKPSGGTGVGVHHCVDILWSSPGVLLASFEHTLVALQHMYEKPKIPFSNLIALPQYARKAGFTYDLTCLTHDNMDLTISPQRPPDCEELASRSNLDLTQSAALLSTLSTELSLIQGPPSTGKSYTREKIIKVLLENKRKAHLDPILCVCYTNHALDQLLVHLLDDRIKGIIRIGSRSKSERLEDFNLRSLVRAFYRTKSENSRLYHVDGDLHEIVRQTNDLLKELMKELFGRDEDGWETVIHQPEKVIDRWLMRGSHSKTQPRQLDALKQTQLSSMSHAERRTVHRHWLKSIRDPISSKIVKLYDQYTKVLEQRNRVRGDVYLRCLQQADIVGVTTTGLARNMDLLRKLHC</sequence>
<dbReference type="PANTHER" id="PTHR10887">
    <property type="entry name" value="DNA2/NAM7 HELICASE FAMILY"/>
    <property type="match status" value="1"/>
</dbReference>
<evidence type="ECO:0000313" key="3">
    <source>
        <dbReference type="Proteomes" id="UP000242791"/>
    </source>
</evidence>
<dbReference type="Gene3D" id="3.40.50.300">
    <property type="entry name" value="P-loop containing nucleotide triphosphate hydrolases"/>
    <property type="match status" value="1"/>
</dbReference>
<dbReference type="OrthoDB" id="2423195at2759"/>
<dbReference type="EMBL" id="LGTZ01002242">
    <property type="protein sequence ID" value="OJD16729.1"/>
    <property type="molecule type" value="Genomic_DNA"/>
</dbReference>
<evidence type="ECO:0000259" key="1">
    <source>
        <dbReference type="Pfam" id="PF13086"/>
    </source>
</evidence>
<dbReference type="PANTHER" id="PTHR10887:SF445">
    <property type="entry name" value="NFX1-TYPE ZINC FINGER-CONTAINING PROTEIN 1"/>
    <property type="match status" value="1"/>
</dbReference>
<comment type="caution">
    <text evidence="2">The sequence shown here is derived from an EMBL/GenBank/DDBJ whole genome shotgun (WGS) entry which is preliminary data.</text>
</comment>
<gene>
    <name evidence="2" type="ORF">ACJ73_08855</name>
</gene>
<keyword evidence="3" id="KW-1185">Reference proteome</keyword>
<dbReference type="AlphaFoldDB" id="A0A1J9PJU8"/>
<dbReference type="GO" id="GO:0031048">
    <property type="term" value="P:regulatory ncRNA-mediated heterochromatin formation"/>
    <property type="evidence" value="ECO:0007669"/>
    <property type="project" value="TreeGrafter"/>
</dbReference>
<dbReference type="GO" id="GO:0004386">
    <property type="term" value="F:helicase activity"/>
    <property type="evidence" value="ECO:0007669"/>
    <property type="project" value="InterPro"/>
</dbReference>
<dbReference type="STRING" id="1658174.A0A1J9PJU8"/>
<dbReference type="InterPro" id="IPR045055">
    <property type="entry name" value="DNA2/NAM7-like"/>
</dbReference>
<protein>
    <recommendedName>
        <fullName evidence="1">DNA2/NAM7 helicase helicase domain-containing protein</fullName>
    </recommendedName>
</protein>
<name>A0A1J9PJU8_9EURO</name>
<organism evidence="2 3">
    <name type="scientific">Blastomyces percursus</name>
    <dbReference type="NCBI Taxonomy" id="1658174"/>
    <lineage>
        <taxon>Eukaryota</taxon>
        <taxon>Fungi</taxon>
        <taxon>Dikarya</taxon>
        <taxon>Ascomycota</taxon>
        <taxon>Pezizomycotina</taxon>
        <taxon>Eurotiomycetes</taxon>
        <taxon>Eurotiomycetidae</taxon>
        <taxon>Onygenales</taxon>
        <taxon>Ajellomycetaceae</taxon>
        <taxon>Blastomyces</taxon>
    </lineage>
</organism>
<feature type="non-terminal residue" evidence="2">
    <location>
        <position position="1"/>
    </location>
</feature>
<dbReference type="Pfam" id="PF13086">
    <property type="entry name" value="AAA_11"/>
    <property type="match status" value="1"/>
</dbReference>
<dbReference type="InterPro" id="IPR041677">
    <property type="entry name" value="DNA2/NAM7_AAA_11"/>
</dbReference>
<reference evidence="2 3" key="1">
    <citation type="submission" date="2015-08" db="EMBL/GenBank/DDBJ databases">
        <title>Emmonsia species relationships and genome sequence.</title>
        <authorList>
            <person name="Cuomo C.A."/>
            <person name="Schwartz I.S."/>
            <person name="Kenyon C."/>
            <person name="De Hoog G.S."/>
            <person name="Govender N.P."/>
            <person name="Botha A."/>
            <person name="Moreno L."/>
            <person name="De Vries M."/>
            <person name="Munoz J.F."/>
            <person name="Stielow J.B."/>
        </authorList>
    </citation>
    <scope>NUCLEOTIDE SEQUENCE [LARGE SCALE GENOMIC DNA]</scope>
    <source>
        <strain evidence="2 3">EI222</strain>
    </source>
</reference>
<proteinExistence type="predicted"/>
<evidence type="ECO:0000313" key="2">
    <source>
        <dbReference type="EMBL" id="OJD16729.1"/>
    </source>
</evidence>
<dbReference type="SUPFAM" id="SSF52540">
    <property type="entry name" value="P-loop containing nucleoside triphosphate hydrolases"/>
    <property type="match status" value="1"/>
</dbReference>
<dbReference type="GO" id="GO:0031380">
    <property type="term" value="C:nuclear RNA-directed RNA polymerase complex"/>
    <property type="evidence" value="ECO:0007669"/>
    <property type="project" value="TreeGrafter"/>
</dbReference>
<feature type="domain" description="DNA2/NAM7 helicase helicase" evidence="1">
    <location>
        <begin position="377"/>
        <end position="623"/>
    </location>
</feature>
<dbReference type="VEuPathDB" id="FungiDB:ACJ73_08855"/>